<dbReference type="NCBIfam" id="TIGR01537">
    <property type="entry name" value="portal_HK97"/>
    <property type="match status" value="1"/>
</dbReference>
<dbReference type="Gene3D" id="3.30.1120.70">
    <property type="match status" value="1"/>
</dbReference>
<dbReference type="RefSeq" id="WP_241349516.1">
    <property type="nucleotide sequence ID" value="NZ_JAKZGP010000061.1"/>
</dbReference>
<dbReference type="EMBL" id="JAKZGP010000061">
    <property type="protein sequence ID" value="MCH7411163.1"/>
    <property type="molecule type" value="Genomic_DNA"/>
</dbReference>
<dbReference type="Gene3D" id="3.40.140.120">
    <property type="match status" value="1"/>
</dbReference>
<organism evidence="1 2">
    <name type="scientific">Belliella filtrata</name>
    <dbReference type="NCBI Taxonomy" id="2923435"/>
    <lineage>
        <taxon>Bacteria</taxon>
        <taxon>Pseudomonadati</taxon>
        <taxon>Bacteroidota</taxon>
        <taxon>Cytophagia</taxon>
        <taxon>Cytophagales</taxon>
        <taxon>Cyclobacteriaceae</taxon>
        <taxon>Belliella</taxon>
    </lineage>
</organism>
<evidence type="ECO:0000313" key="1">
    <source>
        <dbReference type="EMBL" id="MCH7411163.1"/>
    </source>
</evidence>
<dbReference type="Gene3D" id="1.20.1270.210">
    <property type="match status" value="1"/>
</dbReference>
<protein>
    <submittedName>
        <fullName evidence="1">Phage portal protein</fullName>
    </submittedName>
</protein>
<comment type="caution">
    <text evidence="1">The sequence shown here is derived from an EMBL/GenBank/DDBJ whole genome shotgun (WGS) entry which is preliminary data.</text>
</comment>
<name>A0ABS9V458_9BACT</name>
<keyword evidence="2" id="KW-1185">Reference proteome</keyword>
<dbReference type="Proteomes" id="UP001165489">
    <property type="component" value="Unassembled WGS sequence"/>
</dbReference>
<gene>
    <name evidence="1" type="ORF">MM239_17325</name>
</gene>
<dbReference type="InterPro" id="IPR006427">
    <property type="entry name" value="Portal_HK97"/>
</dbReference>
<sequence>MALFDNFNSLFTTFKTVLKTDMYSVNAFSNEVIVTDTSIKGITAYTTGVNSIANSIASIPFKLRKGNEALNSDLSFLVKEKPNSFQTAYDFKRSMLNNMLFRGTAFAHIKRNNGTGVIESLIPIDYDRVTEAKIVDNELYYMVNNIPVHNDDLLVFKNSGVGAFGLDPLSIFAETLGITLSSTRFTKRTFEGDGSNIKGVVTSTHKLNENQKKEFRESIQANYTGSNSKSLLVLDVGFDFKPVSFSPEQIKLIETRNIQVAEIARILNVPIYIVASEVPSNYNSIEGQQLDFYKRTLAPIIYMMEAEMKHKLLGRTEIKEGQYFKGSIESLLRGDSHSRAEFYKSLFYLGAISPTEIRELEDMDIEVDGETYIQANLIPSSLIKDFYDSKVALDYSKANNE</sequence>
<proteinExistence type="predicted"/>
<dbReference type="InterPro" id="IPR006944">
    <property type="entry name" value="Phage/GTA_portal"/>
</dbReference>
<evidence type="ECO:0000313" key="2">
    <source>
        <dbReference type="Proteomes" id="UP001165489"/>
    </source>
</evidence>
<reference evidence="1" key="1">
    <citation type="submission" date="2022-03" db="EMBL/GenBank/DDBJ databases">
        <title>De novo assembled genomes of Belliella spp. (Cyclobacteriaceae) strains.</title>
        <authorList>
            <person name="Szabo A."/>
            <person name="Korponai K."/>
            <person name="Felfoldi T."/>
        </authorList>
    </citation>
    <scope>NUCLEOTIDE SEQUENCE</scope>
    <source>
        <strain evidence="1">DSM 111904</strain>
    </source>
</reference>
<accession>A0ABS9V458</accession>
<dbReference type="Pfam" id="PF04860">
    <property type="entry name" value="Phage_portal"/>
    <property type="match status" value="1"/>
</dbReference>